<proteinExistence type="predicted"/>
<evidence type="ECO:0000313" key="2">
    <source>
        <dbReference type="Proteomes" id="UP001159364"/>
    </source>
</evidence>
<protein>
    <submittedName>
        <fullName evidence="1">Uncharacterized protein</fullName>
    </submittedName>
</protein>
<comment type="caution">
    <text evidence="1">The sequence shown here is derived from an EMBL/GenBank/DDBJ whole genome shotgun (WGS) entry which is preliminary data.</text>
</comment>
<evidence type="ECO:0000313" key="1">
    <source>
        <dbReference type="EMBL" id="KAJ8754775.1"/>
    </source>
</evidence>
<dbReference type="GO" id="GO:0003735">
    <property type="term" value="F:structural constituent of ribosome"/>
    <property type="evidence" value="ECO:0007669"/>
    <property type="project" value="InterPro"/>
</dbReference>
<sequence length="123" mass="14132">MEEPEDVNEEMRIHKASPFDIKTKQDAEKVAVELLATRAFTSVELRKKLCAKKFPPHLMEALSAIVQVDVTPFKQWYLQHYKVDIGSKKKTTSPTKKEGEVKDQDSVILNFELLKELVVYLGQ</sequence>
<dbReference type="PANTHER" id="PTHR10394">
    <property type="entry name" value="40S RIBOSOMAL PROTEIN S8"/>
    <property type="match status" value="1"/>
</dbReference>
<dbReference type="AlphaFoldDB" id="A0AAV8SRY5"/>
<dbReference type="GO" id="GO:0005840">
    <property type="term" value="C:ribosome"/>
    <property type="evidence" value="ECO:0007669"/>
    <property type="project" value="InterPro"/>
</dbReference>
<reference evidence="1 2" key="1">
    <citation type="submission" date="2021-09" db="EMBL/GenBank/DDBJ databases">
        <title>Genomic insights and catalytic innovation underlie evolution of tropane alkaloids biosynthesis.</title>
        <authorList>
            <person name="Wang Y.-J."/>
            <person name="Tian T."/>
            <person name="Huang J.-P."/>
            <person name="Huang S.-X."/>
        </authorList>
    </citation>
    <scope>NUCLEOTIDE SEQUENCE [LARGE SCALE GENOMIC DNA]</scope>
    <source>
        <strain evidence="1">KIB-2018</strain>
        <tissue evidence="1">Leaf</tissue>
    </source>
</reference>
<dbReference type="InterPro" id="IPR001047">
    <property type="entry name" value="Ribosomal_eS8"/>
</dbReference>
<dbReference type="EMBL" id="JAIWQS010000009">
    <property type="protein sequence ID" value="KAJ8754775.1"/>
    <property type="molecule type" value="Genomic_DNA"/>
</dbReference>
<dbReference type="Gene3D" id="1.10.168.20">
    <property type="entry name" value="Ribosomal protein S8e, subdomain"/>
    <property type="match status" value="1"/>
</dbReference>
<name>A0AAV8SRY5_9ROSI</name>
<keyword evidence="2" id="KW-1185">Reference proteome</keyword>
<dbReference type="InterPro" id="IPR042563">
    <property type="entry name" value="Ribosomal_protein_eS8_euk"/>
</dbReference>
<gene>
    <name evidence="1" type="ORF">K2173_012164</name>
</gene>
<organism evidence="1 2">
    <name type="scientific">Erythroxylum novogranatense</name>
    <dbReference type="NCBI Taxonomy" id="1862640"/>
    <lineage>
        <taxon>Eukaryota</taxon>
        <taxon>Viridiplantae</taxon>
        <taxon>Streptophyta</taxon>
        <taxon>Embryophyta</taxon>
        <taxon>Tracheophyta</taxon>
        <taxon>Spermatophyta</taxon>
        <taxon>Magnoliopsida</taxon>
        <taxon>eudicotyledons</taxon>
        <taxon>Gunneridae</taxon>
        <taxon>Pentapetalae</taxon>
        <taxon>rosids</taxon>
        <taxon>fabids</taxon>
        <taxon>Malpighiales</taxon>
        <taxon>Erythroxylaceae</taxon>
        <taxon>Erythroxylum</taxon>
    </lineage>
</organism>
<dbReference type="Proteomes" id="UP001159364">
    <property type="component" value="Linkage Group LG09"/>
</dbReference>
<accession>A0AAV8SRY5</accession>
<dbReference type="GO" id="GO:0006412">
    <property type="term" value="P:translation"/>
    <property type="evidence" value="ECO:0007669"/>
    <property type="project" value="InterPro"/>
</dbReference>